<feature type="chain" id="PRO_5041968712" description="Cystatin domain-containing protein" evidence="3">
    <location>
        <begin position="22"/>
        <end position="115"/>
    </location>
</feature>
<keyword evidence="2" id="KW-0789">Thiol protease inhibitor</keyword>
<dbReference type="AlphaFoldDB" id="A0AAE1VPC1"/>
<feature type="domain" description="Cystatin" evidence="4">
    <location>
        <begin position="26"/>
        <end position="115"/>
    </location>
</feature>
<accession>A0AAE1VPC1</accession>
<dbReference type="InterPro" id="IPR000010">
    <property type="entry name" value="Cystatin_dom"/>
</dbReference>
<evidence type="ECO:0000313" key="5">
    <source>
        <dbReference type="EMBL" id="KAK4371561.1"/>
    </source>
</evidence>
<dbReference type="GO" id="GO:0004869">
    <property type="term" value="F:cysteine-type endopeptidase inhibitor activity"/>
    <property type="evidence" value="ECO:0007669"/>
    <property type="project" value="UniProtKB-KW"/>
</dbReference>
<dbReference type="PANTHER" id="PTHR47364">
    <property type="entry name" value="CYSTEINE PROTEINASE INHIBITOR 5"/>
    <property type="match status" value="1"/>
</dbReference>
<sequence>MSIKLLVVVATILFHISAVHGGRKEALVGGWKPITNLTDPVVVGIGQFAVDEHNNQAMTKLKFQKITKGESQVVVGINYRLTITAKDGDSPHHYLAEVLNKPQQKDRNLISFREL</sequence>
<evidence type="ECO:0000259" key="4">
    <source>
        <dbReference type="SMART" id="SM00043"/>
    </source>
</evidence>
<dbReference type="Proteomes" id="UP001291623">
    <property type="component" value="Unassembled WGS sequence"/>
</dbReference>
<keyword evidence="1" id="KW-0646">Protease inhibitor</keyword>
<dbReference type="PANTHER" id="PTHR47364:SF19">
    <property type="entry name" value="CYSTEINE PROTEINASE INHIBITOR 1-LIKE"/>
    <property type="match status" value="1"/>
</dbReference>
<keyword evidence="6" id="KW-1185">Reference proteome</keyword>
<evidence type="ECO:0000313" key="6">
    <source>
        <dbReference type="Proteomes" id="UP001291623"/>
    </source>
</evidence>
<dbReference type="SMART" id="SM00043">
    <property type="entry name" value="CY"/>
    <property type="match status" value="1"/>
</dbReference>
<dbReference type="Gene3D" id="3.10.450.10">
    <property type="match status" value="1"/>
</dbReference>
<comment type="caution">
    <text evidence="5">The sequence shown here is derived from an EMBL/GenBank/DDBJ whole genome shotgun (WGS) entry which is preliminary data.</text>
</comment>
<dbReference type="SUPFAM" id="SSF54403">
    <property type="entry name" value="Cystatin/monellin"/>
    <property type="match status" value="1"/>
</dbReference>
<evidence type="ECO:0000256" key="2">
    <source>
        <dbReference type="ARBA" id="ARBA00022704"/>
    </source>
</evidence>
<name>A0AAE1VPC1_9SOLA</name>
<gene>
    <name evidence="5" type="ORF">RND71_011036</name>
</gene>
<reference evidence="5" key="1">
    <citation type="submission" date="2023-12" db="EMBL/GenBank/DDBJ databases">
        <title>Genome assembly of Anisodus tanguticus.</title>
        <authorList>
            <person name="Wang Y.-J."/>
        </authorList>
    </citation>
    <scope>NUCLEOTIDE SEQUENCE</scope>
    <source>
        <strain evidence="5">KB-2021</strain>
        <tissue evidence="5">Leaf</tissue>
    </source>
</reference>
<feature type="signal peptide" evidence="3">
    <location>
        <begin position="1"/>
        <end position="21"/>
    </location>
</feature>
<keyword evidence="3" id="KW-0732">Signal</keyword>
<evidence type="ECO:0000256" key="3">
    <source>
        <dbReference type="SAM" id="SignalP"/>
    </source>
</evidence>
<dbReference type="EMBL" id="JAVYJV010000005">
    <property type="protein sequence ID" value="KAK4371561.1"/>
    <property type="molecule type" value="Genomic_DNA"/>
</dbReference>
<evidence type="ECO:0000256" key="1">
    <source>
        <dbReference type="ARBA" id="ARBA00022690"/>
    </source>
</evidence>
<protein>
    <recommendedName>
        <fullName evidence="4">Cystatin domain-containing protein</fullName>
    </recommendedName>
</protein>
<proteinExistence type="predicted"/>
<dbReference type="CDD" id="cd00042">
    <property type="entry name" value="CY"/>
    <property type="match status" value="1"/>
</dbReference>
<organism evidence="5 6">
    <name type="scientific">Anisodus tanguticus</name>
    <dbReference type="NCBI Taxonomy" id="243964"/>
    <lineage>
        <taxon>Eukaryota</taxon>
        <taxon>Viridiplantae</taxon>
        <taxon>Streptophyta</taxon>
        <taxon>Embryophyta</taxon>
        <taxon>Tracheophyta</taxon>
        <taxon>Spermatophyta</taxon>
        <taxon>Magnoliopsida</taxon>
        <taxon>eudicotyledons</taxon>
        <taxon>Gunneridae</taxon>
        <taxon>Pentapetalae</taxon>
        <taxon>asterids</taxon>
        <taxon>lamiids</taxon>
        <taxon>Solanales</taxon>
        <taxon>Solanaceae</taxon>
        <taxon>Solanoideae</taxon>
        <taxon>Hyoscyameae</taxon>
        <taxon>Anisodus</taxon>
    </lineage>
</organism>
<dbReference type="Pfam" id="PF16845">
    <property type="entry name" value="SQAPI"/>
    <property type="match status" value="1"/>
</dbReference>
<dbReference type="InterPro" id="IPR046350">
    <property type="entry name" value="Cystatin_sf"/>
</dbReference>